<reference evidence="7 8" key="1">
    <citation type="submission" date="2022-12" db="EMBL/GenBank/DDBJ databases">
        <title>Genomic features and morphological characterization of a novel Knufia sp. strain isolated from spacecraft assembly facility.</title>
        <authorList>
            <person name="Teixeira M."/>
            <person name="Chander A.M."/>
            <person name="Stajich J.E."/>
            <person name="Venkateswaran K."/>
        </authorList>
    </citation>
    <scope>NUCLEOTIDE SEQUENCE [LARGE SCALE GENOMIC DNA]</scope>
    <source>
        <strain evidence="7 8">FJI-L2-BK-P2</strain>
    </source>
</reference>
<feature type="region of interest" description="Disordered" evidence="5">
    <location>
        <begin position="94"/>
        <end position="113"/>
    </location>
</feature>
<comment type="subcellular location">
    <subcellularLocation>
        <location evidence="1">Vacuole membrane</location>
        <topology evidence="1">Peripheral membrane protein</topology>
    </subcellularLocation>
</comment>
<dbReference type="SUPFAM" id="SSF46785">
    <property type="entry name" value="Winged helix' DNA-binding domain"/>
    <property type="match status" value="1"/>
</dbReference>
<evidence type="ECO:0000256" key="3">
    <source>
        <dbReference type="ARBA" id="ARBA00018529"/>
    </source>
</evidence>
<feature type="compositionally biased region" description="Low complexity" evidence="5">
    <location>
        <begin position="1780"/>
        <end position="1792"/>
    </location>
</feature>
<dbReference type="GO" id="GO:0005774">
    <property type="term" value="C:vacuolar membrane"/>
    <property type="evidence" value="ECO:0007669"/>
    <property type="project" value="UniProtKB-SubCell"/>
</dbReference>
<dbReference type="InterPro" id="IPR027244">
    <property type="entry name" value="IML1"/>
</dbReference>
<evidence type="ECO:0000259" key="6">
    <source>
        <dbReference type="PROSITE" id="PS50186"/>
    </source>
</evidence>
<dbReference type="InterPro" id="IPR000591">
    <property type="entry name" value="DEP_dom"/>
</dbReference>
<accession>A0AAN8I468</accession>
<feature type="region of interest" description="Disordered" evidence="5">
    <location>
        <begin position="1"/>
        <end position="36"/>
    </location>
</feature>
<evidence type="ECO:0000313" key="7">
    <source>
        <dbReference type="EMBL" id="KAK5951214.1"/>
    </source>
</evidence>
<feature type="region of interest" description="Disordered" evidence="5">
    <location>
        <begin position="1842"/>
        <end position="1881"/>
    </location>
</feature>
<dbReference type="Pfam" id="PF00610">
    <property type="entry name" value="DEP"/>
    <property type="match status" value="1"/>
</dbReference>
<feature type="compositionally biased region" description="Polar residues" evidence="5">
    <location>
        <begin position="7"/>
        <end position="19"/>
    </location>
</feature>
<evidence type="ECO:0000256" key="1">
    <source>
        <dbReference type="ARBA" id="ARBA00004148"/>
    </source>
</evidence>
<comment type="similarity">
    <text evidence="2">Belongs to the IML1 family.</text>
</comment>
<dbReference type="GO" id="GO:1990130">
    <property type="term" value="C:GATOR1 complex"/>
    <property type="evidence" value="ECO:0007669"/>
    <property type="project" value="TreeGrafter"/>
</dbReference>
<dbReference type="InterPro" id="IPR045838">
    <property type="entry name" value="DEPDC5_CTD"/>
</dbReference>
<feature type="compositionally biased region" description="Polar residues" evidence="5">
    <location>
        <begin position="720"/>
        <end position="739"/>
    </location>
</feature>
<dbReference type="GO" id="GO:0010508">
    <property type="term" value="P:positive regulation of autophagy"/>
    <property type="evidence" value="ECO:0007669"/>
    <property type="project" value="TreeGrafter"/>
</dbReference>
<dbReference type="GO" id="GO:1904262">
    <property type="term" value="P:negative regulation of TORC1 signaling"/>
    <property type="evidence" value="ECO:0007669"/>
    <property type="project" value="TreeGrafter"/>
</dbReference>
<dbReference type="PANTHER" id="PTHR13179:SF8">
    <property type="entry name" value="GATOR COMPLEX PROTEIN DEPDC5"/>
    <property type="match status" value="1"/>
</dbReference>
<dbReference type="InterPro" id="IPR036388">
    <property type="entry name" value="WH-like_DNA-bd_sf"/>
</dbReference>
<feature type="compositionally biased region" description="Low complexity" evidence="5">
    <location>
        <begin position="637"/>
        <end position="647"/>
    </location>
</feature>
<evidence type="ECO:0000256" key="4">
    <source>
        <dbReference type="ARBA" id="ARBA00021881"/>
    </source>
</evidence>
<dbReference type="InterPro" id="IPR048255">
    <property type="entry name" value="IML1_N"/>
</dbReference>
<evidence type="ECO:0000313" key="8">
    <source>
        <dbReference type="Proteomes" id="UP001316803"/>
    </source>
</evidence>
<dbReference type="SMART" id="SM00049">
    <property type="entry name" value="DEP"/>
    <property type="match status" value="1"/>
</dbReference>
<dbReference type="Gene3D" id="1.10.10.10">
    <property type="entry name" value="Winged helix-like DNA-binding domain superfamily/Winged helix DNA-binding domain"/>
    <property type="match status" value="1"/>
</dbReference>
<protein>
    <recommendedName>
        <fullName evidence="3">Vacuolar membrane-associated protein IML1</fullName>
    </recommendedName>
    <alternativeName>
        <fullName evidence="4">Vacuolar membrane-associated protein iml1</fullName>
    </alternativeName>
</protein>
<keyword evidence="8" id="KW-1185">Reference proteome</keyword>
<comment type="caution">
    <text evidence="7">The sequence shown here is derived from an EMBL/GenBank/DDBJ whole genome shotgun (WGS) entry which is preliminary data.</text>
</comment>
<dbReference type="PROSITE" id="PS50186">
    <property type="entry name" value="DEP"/>
    <property type="match status" value="1"/>
</dbReference>
<gene>
    <name evidence="7" type="primary">IML1</name>
    <name evidence="7" type="ORF">OHC33_007632</name>
</gene>
<feature type="region of interest" description="Disordered" evidence="5">
    <location>
        <begin position="1770"/>
        <end position="1797"/>
    </location>
</feature>
<feature type="compositionally biased region" description="Basic residues" evidence="5">
    <location>
        <begin position="698"/>
        <end position="710"/>
    </location>
</feature>
<name>A0AAN8I468_9EURO</name>
<dbReference type="Proteomes" id="UP001316803">
    <property type="component" value="Unassembled WGS sequence"/>
</dbReference>
<feature type="region of interest" description="Disordered" evidence="5">
    <location>
        <begin position="695"/>
        <end position="763"/>
    </location>
</feature>
<feature type="compositionally biased region" description="Polar residues" evidence="5">
    <location>
        <begin position="792"/>
        <end position="803"/>
    </location>
</feature>
<dbReference type="EMBL" id="JAKLMC020000021">
    <property type="protein sequence ID" value="KAK5951214.1"/>
    <property type="molecule type" value="Genomic_DNA"/>
</dbReference>
<feature type="compositionally biased region" description="Low complexity" evidence="5">
    <location>
        <begin position="22"/>
        <end position="36"/>
    </location>
</feature>
<dbReference type="Pfam" id="PF19418">
    <property type="entry name" value="DEPDC5_CTD"/>
    <property type="match status" value="1"/>
</dbReference>
<proteinExistence type="inferred from homology"/>
<sequence>MALDALTQISRARSNSGSTLKARVSNESASRRSAASLERSRDSIQLSLSIHNEVYSRENVLFAPSSLIGSNIEDGDLVEIRLMLKATDVRDFETQAKSAGEPVHENDATSDEAAEPSVPTLVCLVKTLLPDQSSKQSSFDLSISKQIAATFGFSSPSTVIVTRTDKTKWRSSHAEICFRDAYLSRSDMWRFTSQELVGKTIYTGQKLSFLNSLKATVRSIHIDGRHTSMGYFDSTTVPVFRSEAARYVIFIQMSREMWDFDSDGNGEILFNRVVNGFLPELFKRWSKMDVRHLVSIVMFGRLEYRRSDILGGQGVLSAGLAAQSPFLTDKRPIDHQDFYRVVVTDMASAQWTTILEELKRDFRAFLRDVLLFKTPEDSWEPDVREEQEDRPTRITGRLSGALQGNILEAINLAASQFSNDYIDRDLIRTGISTVVITAGSGVFDVDRELLKLTSENLTNNGIGIDVVCLSRMPLHSVPLFRYRLEEGKDANSINGVYGSLSPTSLSKTLSHASLPDMSASPAFSSTNASLNYFSRFPSAFPARLPQAYGYGIPQWIDLSYWSSEMEQEDAKRKRRRSKQQRGNFMSDDLFKPRVRMYELQMMGLTEMGMADIAIPYLSERAVENGSSLRRWNSRLSNSQYSRSLSRSPEMKRKAPATMHLPGSQHSQQGVDPTVSKVVIRMDDYDATVFTLTSATPKASRRHTKLPKKNGKRDMTDLQLKKTTSSGATVRSSAASLKSTSRVDENSETGSIVSAKAKTPRPARAPRAFSYGLKGLMPMKATAVTAQVQAENISARTSAPSTTDESSDESRPRLLSRPATLSRASKLNLNSKDDDTSRPSTANTNRSDEGSRPIKINASGGAFPGSDSLTKQLWRQRRHERNENEENGNNGQVSDSDDKASDLAATHESPPSSVPESTIPFVRNVNASNPLKRKSYARVFGRWQHLYPRKPRAATVKWRSLCTPASVPLTTEDFPSRQELENHYDALCHIVRTQVPDDHAFTSRGDMHLLFLEMISLRISHGYQFVTGPGASRALDEDLADCHAICLPNANDQSRLVVVLAMGNTIQKLELNKASSVRVTKYVEKQDLTSMSSDHPINYSPYIRTILANDYFPRHVVFRGFSEQYPWGLADNHLASQGGGDRPGNVVEQLRYWRARFVLLPVEPPASTWKKHQQEENEEEIHLLGIRALTQLWQKNRYISLKDRELIQSRMGTSSHRDENPLEVKMETLNPSQLVSLELDRLAQTEEGGASESTQLLAESEKFDRETSMTKLAQLMQSDQGIEIKHRRWHWRLHHNCFDGEQFTNWLMNNVKNMTIREDAVEFGNQLMKEGLFEHVNGRHNFKDGTYFYSIKPQYRQFRPDLTRSWFSTTKSDKSVPPTPVAEQPAKELTPFSVRTTSASNIAQQLNATSTPENKPSIEKKRKAVSLSRMIRVDVDTRKKSFLGRPEVVDVHYDRFHNPENCYHIELNWLSTTCKLVDDAIVSWTNTAEKYGLKLVEVPIAEAHDVPDAEPFRNPYRVKLALEPPKQKANNVLFNPIFYSTTSFAPHAPANPLHVDKHIYQKAILKRSNFVLDLEASNEFPEGVDIHYSWGQLEYKYTQFVHRSGVILAQIMENGDIILLANRLYNSRSANNKENRMFDPKKGSGPQSYRPAIPPTAAASMQASGIVGVNLASPSTAVASSPGLHPVPNLGALAAMSPAPRALSDTQAPRSNASPDVGRASVADVFGLKSKFAATGLWNTLITPEQIKDDLEAFCQDKARLEAFYKEVANAPAPHVGGPGSASRKATGSSSSSMLRPVKEVPGTMESDITGIPAFELPEAVTAVRELRRATVAYDSTGEMFDRSRVSSRHGSIGSGGHEEGGNGRGGNGHVGIASPLRKATK</sequence>
<feature type="region of interest" description="Disordered" evidence="5">
    <location>
        <begin position="637"/>
        <end position="670"/>
    </location>
</feature>
<feature type="domain" description="DEP" evidence="6">
    <location>
        <begin position="1277"/>
        <end position="1352"/>
    </location>
</feature>
<dbReference type="GO" id="GO:0035556">
    <property type="term" value="P:intracellular signal transduction"/>
    <property type="evidence" value="ECO:0007669"/>
    <property type="project" value="InterPro"/>
</dbReference>
<feature type="region of interest" description="Disordered" evidence="5">
    <location>
        <begin position="792"/>
        <end position="917"/>
    </location>
</feature>
<organism evidence="7 8">
    <name type="scientific">Knufia fluminis</name>
    <dbReference type="NCBI Taxonomy" id="191047"/>
    <lineage>
        <taxon>Eukaryota</taxon>
        <taxon>Fungi</taxon>
        <taxon>Dikarya</taxon>
        <taxon>Ascomycota</taxon>
        <taxon>Pezizomycotina</taxon>
        <taxon>Eurotiomycetes</taxon>
        <taxon>Chaetothyriomycetidae</taxon>
        <taxon>Chaetothyriales</taxon>
        <taxon>Trichomeriaceae</taxon>
        <taxon>Knufia</taxon>
    </lineage>
</organism>
<dbReference type="InterPro" id="IPR036390">
    <property type="entry name" value="WH_DNA-bd_sf"/>
</dbReference>
<dbReference type="PANTHER" id="PTHR13179">
    <property type="entry name" value="DEP DOMAIN CONTAINING PROTEIN 5"/>
    <property type="match status" value="1"/>
</dbReference>
<dbReference type="CDD" id="cd04449">
    <property type="entry name" value="DEP_DEPDC5-like"/>
    <property type="match status" value="1"/>
</dbReference>
<evidence type="ECO:0000256" key="5">
    <source>
        <dbReference type="SAM" id="MobiDB-lite"/>
    </source>
</evidence>
<dbReference type="GO" id="GO:0005096">
    <property type="term" value="F:GTPase activator activity"/>
    <property type="evidence" value="ECO:0007669"/>
    <property type="project" value="InterPro"/>
</dbReference>
<dbReference type="Pfam" id="PF12257">
    <property type="entry name" value="IML1"/>
    <property type="match status" value="1"/>
</dbReference>
<evidence type="ECO:0000256" key="2">
    <source>
        <dbReference type="ARBA" id="ARBA00005643"/>
    </source>
</evidence>